<evidence type="ECO:0000256" key="4">
    <source>
        <dbReference type="ARBA" id="ARBA00022723"/>
    </source>
</evidence>
<feature type="binding site" evidence="11">
    <location>
        <position position="137"/>
    </location>
    <ligand>
        <name>Zn(2+)</name>
        <dbReference type="ChEBI" id="CHEBI:29105"/>
    </ligand>
</feature>
<evidence type="ECO:0000256" key="5">
    <source>
        <dbReference type="ARBA" id="ARBA00022833"/>
    </source>
</evidence>
<feature type="region of interest" description="Disordered" evidence="13">
    <location>
        <begin position="1"/>
        <end position="29"/>
    </location>
</feature>
<dbReference type="PANTHER" id="PTHR11447:SF16">
    <property type="entry name" value="P53 PROTEIN LONG FORM VARIANT 1"/>
    <property type="match status" value="1"/>
</dbReference>
<feature type="compositionally biased region" description="Polar residues" evidence="13">
    <location>
        <begin position="15"/>
        <end position="25"/>
    </location>
</feature>
<dbReference type="GO" id="GO:0000978">
    <property type="term" value="F:RNA polymerase II cis-regulatory region sequence-specific DNA binding"/>
    <property type="evidence" value="ECO:0007669"/>
    <property type="project" value="TreeGrafter"/>
</dbReference>
<dbReference type="InterPro" id="IPR002117">
    <property type="entry name" value="p53_tumour_suppressor"/>
</dbReference>
<evidence type="ECO:0000256" key="3">
    <source>
        <dbReference type="ARBA" id="ARBA00022703"/>
    </source>
</evidence>
<dbReference type="PANTHER" id="PTHR11447">
    <property type="entry name" value="CELLULAR TUMOR ANTIGEN P53"/>
    <property type="match status" value="1"/>
</dbReference>
<dbReference type="SUPFAM" id="SSF47719">
    <property type="entry name" value="p53 tetramerization domain"/>
    <property type="match status" value="1"/>
</dbReference>
<evidence type="ECO:0000259" key="14">
    <source>
        <dbReference type="Pfam" id="PF00870"/>
    </source>
</evidence>
<dbReference type="OrthoDB" id="5915660at2759"/>
<keyword evidence="17" id="KW-1185">Reference proteome</keyword>
<feature type="region of interest" description="Disordered" evidence="13">
    <location>
        <begin position="245"/>
        <end position="287"/>
    </location>
</feature>
<evidence type="ECO:0000256" key="7">
    <source>
        <dbReference type="ARBA" id="ARBA00023125"/>
    </source>
</evidence>
<evidence type="ECO:0000313" key="16">
    <source>
        <dbReference type="EMBL" id="KAF6033918.1"/>
    </source>
</evidence>
<dbReference type="Gene3D" id="4.10.170.10">
    <property type="entry name" value="p53-like tetramerisation domain"/>
    <property type="match status" value="1"/>
</dbReference>
<sequence>MCKPGVSDGNGAIPESTTNGFNSFGQDDHGRSYPDSGTNVYCRPQASLSPSPMSLIPSSQPFPGSYNFQFEFGKQPKDTKSTAWTFSDMTNKLYAQKDAMCPVRFRIDCDGVANGLYIRALPIYSRPEHVQDVVKRCPNHIQAPESANIPHREHFIWCENQGARYVTDSSTGRCAVIAPYDATPAGTSWVTYLFSFKCLNSCVGGPNRREMSIIYTLENSNQEVLGRLSIDLRICACPGRDRKSEEGKIELQRQKRNETTPSHKTTSINRPSTSHMSVNTSPPQQPASQVAVHEQTMYGIMRGPRDESREETFTLRVKGRRNYEVLAMLRDALETSSRLNQRPRNEYVLTAKSSSVQKSNPLSFSFT</sequence>
<name>A0A7J7K8G9_BUGNE</name>
<feature type="compositionally biased region" description="Basic and acidic residues" evidence="13">
    <location>
        <begin position="245"/>
        <end position="258"/>
    </location>
</feature>
<feature type="domain" description="p53 tetramerisation" evidence="15">
    <location>
        <begin position="308"/>
        <end position="335"/>
    </location>
</feature>
<evidence type="ECO:0000256" key="11">
    <source>
        <dbReference type="PIRSR" id="PIRSR602117-1"/>
    </source>
</evidence>
<dbReference type="Pfam" id="PF00870">
    <property type="entry name" value="P53"/>
    <property type="match status" value="1"/>
</dbReference>
<evidence type="ECO:0000256" key="12">
    <source>
        <dbReference type="PIRSR" id="PIRSR602117-2"/>
    </source>
</evidence>
<accession>A0A7J7K8G9</accession>
<feature type="binding site" evidence="11">
    <location>
        <position position="198"/>
    </location>
    <ligand>
        <name>Zn(2+)</name>
        <dbReference type="ChEBI" id="CHEBI:29105"/>
    </ligand>
</feature>
<gene>
    <name evidence="16" type="ORF">EB796_007769</name>
</gene>
<feature type="domain" description="p53 DNA-binding" evidence="14">
    <location>
        <begin position="60"/>
        <end position="248"/>
    </location>
</feature>
<dbReference type="Proteomes" id="UP000593567">
    <property type="component" value="Unassembled WGS sequence"/>
</dbReference>
<keyword evidence="3" id="KW-0053">Apoptosis</keyword>
<protein>
    <submittedName>
        <fullName evidence="16">TP63</fullName>
    </submittedName>
</protein>
<comment type="caution">
    <text evidence="16">The sequence shown here is derived from an EMBL/GenBank/DDBJ whole genome shotgun (WGS) entry which is preliminary data.</text>
</comment>
<keyword evidence="10" id="KW-0539">Nucleus</keyword>
<feature type="binding site" evidence="11">
    <location>
        <position position="202"/>
    </location>
    <ligand>
        <name>Zn(2+)</name>
        <dbReference type="ChEBI" id="CHEBI:29105"/>
    </ligand>
</feature>
<evidence type="ECO:0000256" key="9">
    <source>
        <dbReference type="ARBA" id="ARBA00023163"/>
    </source>
</evidence>
<dbReference type="SUPFAM" id="SSF49417">
    <property type="entry name" value="p53-like transcription factors"/>
    <property type="match status" value="1"/>
</dbReference>
<keyword evidence="8" id="KW-0010">Activator</keyword>
<evidence type="ECO:0000256" key="1">
    <source>
        <dbReference type="ARBA" id="ARBA00004123"/>
    </source>
</evidence>
<dbReference type="GO" id="GO:0051262">
    <property type="term" value="P:protein tetramerization"/>
    <property type="evidence" value="ECO:0007669"/>
    <property type="project" value="InterPro"/>
</dbReference>
<dbReference type="GO" id="GO:0000981">
    <property type="term" value="F:DNA-binding transcription factor activity, RNA polymerase II-specific"/>
    <property type="evidence" value="ECO:0007669"/>
    <property type="project" value="TreeGrafter"/>
</dbReference>
<dbReference type="GO" id="GO:0006915">
    <property type="term" value="P:apoptotic process"/>
    <property type="evidence" value="ECO:0007669"/>
    <property type="project" value="UniProtKB-KW"/>
</dbReference>
<dbReference type="EMBL" id="VXIV02001204">
    <property type="protein sequence ID" value="KAF6033918.1"/>
    <property type="molecule type" value="Genomic_DNA"/>
</dbReference>
<dbReference type="CDD" id="cd08367">
    <property type="entry name" value="P53"/>
    <property type="match status" value="1"/>
</dbReference>
<keyword evidence="9" id="KW-0804">Transcription</keyword>
<keyword evidence="7" id="KW-0238">DNA-binding</keyword>
<dbReference type="InterPro" id="IPR012346">
    <property type="entry name" value="p53/RUNT-type_TF_DNA-bd_sf"/>
</dbReference>
<dbReference type="GO" id="GO:0046872">
    <property type="term" value="F:metal ion binding"/>
    <property type="evidence" value="ECO:0007669"/>
    <property type="project" value="UniProtKB-KW"/>
</dbReference>
<feature type="binding site" evidence="11">
    <location>
        <position position="140"/>
    </location>
    <ligand>
        <name>Zn(2+)</name>
        <dbReference type="ChEBI" id="CHEBI:29105"/>
    </ligand>
</feature>
<feature type="site" description="Interaction with DNA" evidence="12">
    <location>
        <position position="80"/>
    </location>
</feature>
<proteinExistence type="inferred from homology"/>
<comment type="subcellular location">
    <subcellularLocation>
        <location evidence="1">Nucleus</location>
    </subcellularLocation>
</comment>
<dbReference type="AlphaFoldDB" id="A0A7J7K8G9"/>
<feature type="compositionally biased region" description="Polar residues" evidence="13">
    <location>
        <begin position="259"/>
        <end position="287"/>
    </location>
</feature>
<keyword evidence="6" id="KW-0805">Transcription regulation</keyword>
<dbReference type="InterPro" id="IPR011615">
    <property type="entry name" value="p53_DNA-bd"/>
</dbReference>
<evidence type="ECO:0000256" key="6">
    <source>
        <dbReference type="ARBA" id="ARBA00023015"/>
    </source>
</evidence>
<dbReference type="GO" id="GO:0005634">
    <property type="term" value="C:nucleus"/>
    <property type="evidence" value="ECO:0007669"/>
    <property type="project" value="UniProtKB-SubCell"/>
</dbReference>
<evidence type="ECO:0000259" key="15">
    <source>
        <dbReference type="Pfam" id="PF07710"/>
    </source>
</evidence>
<dbReference type="InterPro" id="IPR036674">
    <property type="entry name" value="p53_tetramer_sf"/>
</dbReference>
<comment type="cofactor">
    <cofactor evidence="11">
        <name>Zn(2+)</name>
        <dbReference type="ChEBI" id="CHEBI:29105"/>
    </cofactor>
    <text evidence="11">Binds 1 zinc ion per subunit.</text>
</comment>
<keyword evidence="5 11" id="KW-0862">Zinc</keyword>
<dbReference type="InterPro" id="IPR010991">
    <property type="entry name" value="p53_tetrameristn"/>
</dbReference>
<dbReference type="InterPro" id="IPR008967">
    <property type="entry name" value="p53-like_TF_DNA-bd_sf"/>
</dbReference>
<evidence type="ECO:0000313" key="17">
    <source>
        <dbReference type="Proteomes" id="UP000593567"/>
    </source>
</evidence>
<comment type="similarity">
    <text evidence="2">Belongs to the p53 family.</text>
</comment>
<organism evidence="16 17">
    <name type="scientific">Bugula neritina</name>
    <name type="common">Brown bryozoan</name>
    <name type="synonym">Sertularia neritina</name>
    <dbReference type="NCBI Taxonomy" id="10212"/>
    <lineage>
        <taxon>Eukaryota</taxon>
        <taxon>Metazoa</taxon>
        <taxon>Spiralia</taxon>
        <taxon>Lophotrochozoa</taxon>
        <taxon>Bryozoa</taxon>
        <taxon>Gymnolaemata</taxon>
        <taxon>Cheilostomatida</taxon>
        <taxon>Flustrina</taxon>
        <taxon>Buguloidea</taxon>
        <taxon>Bugulidae</taxon>
        <taxon>Bugula</taxon>
    </lineage>
</organism>
<dbReference type="Pfam" id="PF07710">
    <property type="entry name" value="P53_tetramer"/>
    <property type="match status" value="1"/>
</dbReference>
<evidence type="ECO:0000256" key="8">
    <source>
        <dbReference type="ARBA" id="ARBA00023159"/>
    </source>
</evidence>
<dbReference type="PRINTS" id="PR00386">
    <property type="entry name" value="P53SUPPRESSR"/>
</dbReference>
<dbReference type="Gene3D" id="2.60.40.720">
    <property type="match status" value="1"/>
</dbReference>
<keyword evidence="4 11" id="KW-0479">Metal-binding</keyword>
<evidence type="ECO:0000256" key="10">
    <source>
        <dbReference type="ARBA" id="ARBA00023242"/>
    </source>
</evidence>
<evidence type="ECO:0000256" key="2">
    <source>
        <dbReference type="ARBA" id="ARBA00006167"/>
    </source>
</evidence>
<evidence type="ECO:0000256" key="13">
    <source>
        <dbReference type="SAM" id="MobiDB-lite"/>
    </source>
</evidence>
<reference evidence="16" key="1">
    <citation type="submission" date="2020-06" db="EMBL/GenBank/DDBJ databases">
        <title>Draft genome of Bugula neritina, a colonial animal packing powerful symbionts and potential medicines.</title>
        <authorList>
            <person name="Rayko M."/>
        </authorList>
    </citation>
    <scope>NUCLEOTIDE SEQUENCE [LARGE SCALE GENOMIC DNA]</scope>
    <source>
        <strain evidence="16">Kwan_BN1</strain>
    </source>
</reference>